<accession>G6AVD0</accession>
<dbReference type="EMBL" id="AFZZ01000055">
    <property type="protein sequence ID" value="EHJ41627.1"/>
    <property type="molecule type" value="Genomic_DNA"/>
</dbReference>
<dbReference type="AlphaFoldDB" id="G6AVD0"/>
<name>G6AVD0_9BACT</name>
<evidence type="ECO:0000313" key="1">
    <source>
        <dbReference type="EMBL" id="EHJ41627.1"/>
    </source>
</evidence>
<proteinExistence type="predicted"/>
<protein>
    <submittedName>
        <fullName evidence="1">Uncharacterized protein</fullName>
    </submittedName>
</protein>
<reference evidence="1 2" key="1">
    <citation type="submission" date="2011-08" db="EMBL/GenBank/DDBJ databases">
        <authorList>
            <person name="Weinstock G."/>
            <person name="Sodergren E."/>
            <person name="Clifton S."/>
            <person name="Fulton L."/>
            <person name="Fulton B."/>
            <person name="Courtney L."/>
            <person name="Fronick C."/>
            <person name="Harrison M."/>
            <person name="Strong C."/>
            <person name="Farmer C."/>
            <person name="Delahaunty K."/>
            <person name="Markovic C."/>
            <person name="Hall O."/>
            <person name="Minx P."/>
            <person name="Tomlinson C."/>
            <person name="Mitreva M."/>
            <person name="Hou S."/>
            <person name="Chen J."/>
            <person name="Wollam A."/>
            <person name="Pepin K.H."/>
            <person name="Johnson M."/>
            <person name="Bhonagiri V."/>
            <person name="Zhang X."/>
            <person name="Suruliraj S."/>
            <person name="Warren W."/>
            <person name="Chinwalla A."/>
            <person name="Mardis E.R."/>
            <person name="Wilson R.K."/>
        </authorList>
    </citation>
    <scope>NUCLEOTIDE SEQUENCE [LARGE SCALE GENOMIC DNA]</scope>
    <source>
        <strain evidence="1 2">DSM 18206</strain>
    </source>
</reference>
<dbReference type="Proteomes" id="UP000004407">
    <property type="component" value="Unassembled WGS sequence"/>
</dbReference>
<evidence type="ECO:0000313" key="2">
    <source>
        <dbReference type="Proteomes" id="UP000004407"/>
    </source>
</evidence>
<sequence>MRILWYFRAWTKESTKPITLWVEAKNQGAARNLIFRENPFISKLMFYKTTRIE</sequence>
<gene>
    <name evidence="1" type="ORF">HMPREF0673_00565</name>
</gene>
<dbReference type="HOGENOM" id="CLU_3064862_0_0_10"/>
<comment type="caution">
    <text evidence="1">The sequence shown here is derived from an EMBL/GenBank/DDBJ whole genome shotgun (WGS) entry which is preliminary data.</text>
</comment>
<organism evidence="1 2">
    <name type="scientific">Leyella stercorea DSM 18206</name>
    <dbReference type="NCBI Taxonomy" id="1002367"/>
    <lineage>
        <taxon>Bacteria</taxon>
        <taxon>Pseudomonadati</taxon>
        <taxon>Bacteroidota</taxon>
        <taxon>Bacteroidia</taxon>
        <taxon>Bacteroidales</taxon>
        <taxon>Prevotellaceae</taxon>
        <taxon>Leyella</taxon>
    </lineage>
</organism>